<gene>
    <name evidence="2" type="ORF">AHMF7605_08560</name>
</gene>
<dbReference type="OrthoDB" id="663481at2"/>
<name>A0A2T2YDI4_9BACT</name>
<evidence type="ECO:0000256" key="1">
    <source>
        <dbReference type="SAM" id="Phobius"/>
    </source>
</evidence>
<keyword evidence="1" id="KW-1133">Transmembrane helix</keyword>
<evidence type="ECO:0000313" key="2">
    <source>
        <dbReference type="EMBL" id="PSR53575.1"/>
    </source>
</evidence>
<accession>A0A2T2YDI4</accession>
<dbReference type="Proteomes" id="UP000240357">
    <property type="component" value="Unassembled WGS sequence"/>
</dbReference>
<sequence>MDSTYYEQIEDYLNGEMSHEEKAHFEAALSADKELAGTFSVYRTIETEMRGTAKYKMQEKDLRNTLLALNKRYFENEPQPTTKIIPLYSGKIFKTIFAIAATILLLLVTCFYFFKPHNTTQLLADTYFKENLLHINQTISDPEDTLEFGIAGDKLKQKNTIQDSLETGITAYNNQEYPNALMYFQSVYKNHPEYREAKKYTGLVFLASKEYDKALQVFDELAKENVPGNSGLFLKALTYLQRNQKGDKKRAKLLLQQVVKNRTENNKEAEDLLKKL</sequence>
<dbReference type="SUPFAM" id="SSF48452">
    <property type="entry name" value="TPR-like"/>
    <property type="match status" value="1"/>
</dbReference>
<dbReference type="AlphaFoldDB" id="A0A2T2YDI4"/>
<reference evidence="2 3" key="1">
    <citation type="submission" date="2018-03" db="EMBL/GenBank/DDBJ databases">
        <title>Adhaeribacter sp. HMF7605 Genome sequencing and assembly.</title>
        <authorList>
            <person name="Kang H."/>
            <person name="Kang J."/>
            <person name="Cha I."/>
            <person name="Kim H."/>
            <person name="Joh K."/>
        </authorList>
    </citation>
    <scope>NUCLEOTIDE SEQUENCE [LARGE SCALE GENOMIC DNA]</scope>
    <source>
        <strain evidence="2 3">HMF7605</strain>
    </source>
</reference>
<evidence type="ECO:0000313" key="3">
    <source>
        <dbReference type="Proteomes" id="UP000240357"/>
    </source>
</evidence>
<keyword evidence="3" id="KW-1185">Reference proteome</keyword>
<organism evidence="2 3">
    <name type="scientific">Adhaeribacter arboris</name>
    <dbReference type="NCBI Taxonomy" id="2072846"/>
    <lineage>
        <taxon>Bacteria</taxon>
        <taxon>Pseudomonadati</taxon>
        <taxon>Bacteroidota</taxon>
        <taxon>Cytophagia</taxon>
        <taxon>Cytophagales</taxon>
        <taxon>Hymenobacteraceae</taxon>
        <taxon>Adhaeribacter</taxon>
    </lineage>
</organism>
<protein>
    <submittedName>
        <fullName evidence="2">Uncharacterized protein</fullName>
    </submittedName>
</protein>
<dbReference type="EMBL" id="PYFT01000001">
    <property type="protein sequence ID" value="PSR53575.1"/>
    <property type="molecule type" value="Genomic_DNA"/>
</dbReference>
<dbReference type="Pfam" id="PF13432">
    <property type="entry name" value="TPR_16"/>
    <property type="match status" value="1"/>
</dbReference>
<keyword evidence="1" id="KW-0812">Transmembrane</keyword>
<comment type="caution">
    <text evidence="2">The sequence shown here is derived from an EMBL/GenBank/DDBJ whole genome shotgun (WGS) entry which is preliminary data.</text>
</comment>
<dbReference type="Gene3D" id="1.25.40.10">
    <property type="entry name" value="Tetratricopeptide repeat domain"/>
    <property type="match status" value="1"/>
</dbReference>
<feature type="transmembrane region" description="Helical" evidence="1">
    <location>
        <begin position="92"/>
        <end position="114"/>
    </location>
</feature>
<dbReference type="InterPro" id="IPR011990">
    <property type="entry name" value="TPR-like_helical_dom_sf"/>
</dbReference>
<dbReference type="RefSeq" id="WP_106928337.1">
    <property type="nucleotide sequence ID" value="NZ_PYFT01000001.1"/>
</dbReference>
<keyword evidence="1" id="KW-0472">Membrane</keyword>
<proteinExistence type="predicted"/>